<feature type="domain" description="Putative Flp pilus-assembly TadG-like N-terminal" evidence="2">
    <location>
        <begin position="10"/>
        <end position="57"/>
    </location>
</feature>
<keyword evidence="1" id="KW-0812">Transmembrane</keyword>
<evidence type="ECO:0000259" key="2">
    <source>
        <dbReference type="Pfam" id="PF13400"/>
    </source>
</evidence>
<organism evidence="3 4">
    <name type="scientific">Belnapia rosea</name>
    <dbReference type="NCBI Taxonomy" id="938405"/>
    <lineage>
        <taxon>Bacteria</taxon>
        <taxon>Pseudomonadati</taxon>
        <taxon>Pseudomonadota</taxon>
        <taxon>Alphaproteobacteria</taxon>
        <taxon>Acetobacterales</taxon>
        <taxon>Roseomonadaceae</taxon>
        <taxon>Belnapia</taxon>
    </lineage>
</organism>
<gene>
    <name evidence="3" type="ORF">SAMN04487779_103124</name>
</gene>
<keyword evidence="1" id="KW-0472">Membrane</keyword>
<dbReference type="Proteomes" id="UP000198925">
    <property type="component" value="Unassembled WGS sequence"/>
</dbReference>
<accession>A0A1G7CEF3</accession>
<protein>
    <submittedName>
        <fullName evidence="3">Putative Flp pilus-assembly TadE/G-like</fullName>
    </submittedName>
</protein>
<keyword evidence="4" id="KW-1185">Reference proteome</keyword>
<evidence type="ECO:0000256" key="1">
    <source>
        <dbReference type="SAM" id="Phobius"/>
    </source>
</evidence>
<dbReference type="EMBL" id="FMZX01000031">
    <property type="protein sequence ID" value="SDE37671.1"/>
    <property type="molecule type" value="Genomic_DNA"/>
</dbReference>
<evidence type="ECO:0000313" key="4">
    <source>
        <dbReference type="Proteomes" id="UP000198925"/>
    </source>
</evidence>
<name>A0A1G7CEF3_9PROT</name>
<sequence length="426" mass="43072">MRRSGSDQRGTVAALVAASGTVLIGFAGLAVEGGSWYLAMRRASSAADLAAMAGASARDQGGSASAVALDSAARNGFPAGGRVGVTVNSPPLSGTYAGNAAAVEVIITQTQTMSLARLFLASAPTVQSRAVAASNVDEEVCLLALGGGLELGGRSTTNARRCSLGANSTAPGGINIFGNASVRVDGLVTTGTCTGCDSGDVWADAANNIRPVVRANRPKPIADPFAGLQSWVPSPPPCRSSAVTFSSNQATLSPGEAICGDLSVGPKETLNLEPGLYYFKNADLSVQGKINGNGVTLVFTGDTSRVGTLNINAQATGMLRGPTGSLIAGHPEAAGVVLYRDARATNNGDENKVQLNGGATMTLFGGMYFPTSDVIVNGNSDIGYSSCLGVIGYRLSFSGTADTQVDVSGCAGFTGYATIKTIRLVE</sequence>
<feature type="transmembrane region" description="Helical" evidence="1">
    <location>
        <begin position="12"/>
        <end position="38"/>
    </location>
</feature>
<dbReference type="AlphaFoldDB" id="A0A1G7CEF3"/>
<reference evidence="3 4" key="1">
    <citation type="submission" date="2016-10" db="EMBL/GenBank/DDBJ databases">
        <authorList>
            <person name="de Groot N.N."/>
        </authorList>
    </citation>
    <scope>NUCLEOTIDE SEQUENCE [LARGE SCALE GENOMIC DNA]</scope>
    <source>
        <strain evidence="3 4">CPCC 100156</strain>
    </source>
</reference>
<proteinExistence type="predicted"/>
<dbReference type="STRING" id="938405.SAMN02927895_05222"/>
<dbReference type="RefSeq" id="WP_176849813.1">
    <property type="nucleotide sequence ID" value="NZ_FMZX01000031.1"/>
</dbReference>
<dbReference type="InterPro" id="IPR028087">
    <property type="entry name" value="Tad_N"/>
</dbReference>
<keyword evidence="1" id="KW-1133">Transmembrane helix</keyword>
<dbReference type="Pfam" id="PF13400">
    <property type="entry name" value="Tad"/>
    <property type="match status" value="1"/>
</dbReference>
<evidence type="ECO:0000313" key="3">
    <source>
        <dbReference type="EMBL" id="SDE37671.1"/>
    </source>
</evidence>